<dbReference type="GO" id="GO:0006302">
    <property type="term" value="P:double-strand break repair"/>
    <property type="evidence" value="ECO:0007669"/>
    <property type="project" value="TreeGrafter"/>
</dbReference>
<dbReference type="PANTHER" id="PTHR12585:SF51">
    <property type="entry name" value="MEIOTIC RECOMBINATION PROTEIN REC8"/>
    <property type="match status" value="1"/>
</dbReference>
<organism evidence="5 6">
    <name type="scientific">Zygosaccharomyces rouxii</name>
    <dbReference type="NCBI Taxonomy" id="4956"/>
    <lineage>
        <taxon>Eukaryota</taxon>
        <taxon>Fungi</taxon>
        <taxon>Dikarya</taxon>
        <taxon>Ascomycota</taxon>
        <taxon>Saccharomycotina</taxon>
        <taxon>Saccharomycetes</taxon>
        <taxon>Saccharomycetales</taxon>
        <taxon>Saccharomycetaceae</taxon>
        <taxon>Zygosaccharomyces</taxon>
    </lineage>
</organism>
<sequence>MSASINFSNFSLNQIDRGGQFPEGVATVWLLSTLGNSTTRGSNARAVSSSTISNTSSVKKKDIINVSIPDTCMIIQSNEMQLPLRYVSNLLYGVTICYNRKTEYVLSDLTSLLTQLQKRIYGGQGGTGQKKYSKSNSKVINNTILNFDENDGGNGLLSDDPLFDISQIGDFEQMLGTVPRDNISEAITIRKQDYLRELTNWNAFEKPAHLEQSSSLEHWNRSMTLDDIPIDVDFNLDIEDVMSQQGTVTGSSVDSNALRNGNDLNVNFDNQDFTLNFEEDEDEANQGDIQGGPRAEPNIPLGLPEEEEEDKEETPFETEHRENGPPLKKFKKGNAPDTAATTIRLIQFDERTGLSTEVLKSNHNNYCESMDGRRRREESKSNLNSWQQVMDLEKQPEFLQKCWNFVLNDKGETDLTFVHGRVGFDSASIERGRNHSRSNSTSQRSSSNVPSEEMGRRMVVSRDNSVDYNTNENLLLNLDQINEELEDDSSRDTSTHPHDFMQVNLELPPSSFGRTYTRTGTGNDTFSGSSSTSGERDAIDVLYQRTKGSTHKRRTHRESSNTFESRELSEIPPVYDHDFTRLPFQVVLDYQARKFYDYIRERSLFVGKTTRSNPPFKRKLLFEDIVPSKLTTDGDDADVDNYNLDEQSEERPTISKRIAASAFLSLLNLASKELIDIREYQDQDADDGFKVMKGDDIVVYA</sequence>
<dbReference type="GO" id="GO:0005634">
    <property type="term" value="C:nucleus"/>
    <property type="evidence" value="ECO:0007669"/>
    <property type="project" value="UniProtKB-SubCell"/>
</dbReference>
<dbReference type="GO" id="GO:0008278">
    <property type="term" value="C:cohesin complex"/>
    <property type="evidence" value="ECO:0007669"/>
    <property type="project" value="InterPro"/>
</dbReference>
<dbReference type="Pfam" id="PF04825">
    <property type="entry name" value="Rad21_Rec8_N"/>
    <property type="match status" value="1"/>
</dbReference>
<dbReference type="InterPro" id="IPR006910">
    <property type="entry name" value="Rad21_Rec8_N"/>
</dbReference>
<feature type="region of interest" description="Disordered" evidence="3">
    <location>
        <begin position="281"/>
        <end position="335"/>
    </location>
</feature>
<feature type="compositionally biased region" description="Basic and acidic residues" evidence="3">
    <location>
        <begin position="313"/>
        <end position="323"/>
    </location>
</feature>
<dbReference type="OrthoDB" id="5427633at2759"/>
<dbReference type="GO" id="GO:0003682">
    <property type="term" value="F:chromatin binding"/>
    <property type="evidence" value="ECO:0007669"/>
    <property type="project" value="TreeGrafter"/>
</dbReference>
<dbReference type="eggNOG" id="ENOG502QWJ1">
    <property type="taxonomic scope" value="Eukaryota"/>
</dbReference>
<dbReference type="PANTHER" id="PTHR12585">
    <property type="entry name" value="SCC1 / RAD21 FAMILY MEMBER"/>
    <property type="match status" value="1"/>
</dbReference>
<dbReference type="CDD" id="cd21790">
    <property type="entry name" value="Rad21_Rec8_M_ScRec8p-like"/>
    <property type="match status" value="1"/>
</dbReference>
<dbReference type="AlphaFoldDB" id="A0A1Q3A2N9"/>
<dbReference type="Proteomes" id="UP000187013">
    <property type="component" value="Unassembled WGS sequence"/>
</dbReference>
<evidence type="ECO:0000256" key="3">
    <source>
        <dbReference type="SAM" id="MobiDB-lite"/>
    </source>
</evidence>
<name>A0A1Q3A2N9_ZYGRO</name>
<gene>
    <name evidence="5" type="ORF">ZYGR_0S00990</name>
</gene>
<evidence type="ECO:0000259" key="4">
    <source>
        <dbReference type="Pfam" id="PF04825"/>
    </source>
</evidence>
<dbReference type="InterPro" id="IPR039781">
    <property type="entry name" value="Rad21/Rec8-like"/>
</dbReference>
<dbReference type="EMBL" id="BDGX01000019">
    <property type="protein sequence ID" value="GAV49966.1"/>
    <property type="molecule type" value="Genomic_DNA"/>
</dbReference>
<reference evidence="5 6" key="1">
    <citation type="submission" date="2016-08" db="EMBL/GenBank/DDBJ databases">
        <title>Draft genome sequence of allopolyploid Zygosaccharomyces rouxii.</title>
        <authorList>
            <person name="Watanabe J."/>
            <person name="Uehara K."/>
            <person name="Mogi Y."/>
            <person name="Tsukioka Y."/>
        </authorList>
    </citation>
    <scope>NUCLEOTIDE SEQUENCE [LARGE SCALE GENOMIC DNA]</scope>
    <source>
        <strain evidence="5 6">NBRC 110957</strain>
    </source>
</reference>
<evidence type="ECO:0000256" key="1">
    <source>
        <dbReference type="ARBA" id="ARBA00004123"/>
    </source>
</evidence>
<comment type="caution">
    <text evidence="5">The sequence shown here is derived from an EMBL/GenBank/DDBJ whole genome shotgun (WGS) entry which is preliminary data.</text>
</comment>
<evidence type="ECO:0000256" key="2">
    <source>
        <dbReference type="ARBA" id="ARBA00023242"/>
    </source>
</evidence>
<accession>A0A1Q3A2N9</accession>
<evidence type="ECO:0000313" key="6">
    <source>
        <dbReference type="Proteomes" id="UP000187013"/>
    </source>
</evidence>
<evidence type="ECO:0000313" key="5">
    <source>
        <dbReference type="EMBL" id="GAV49966.1"/>
    </source>
</evidence>
<feature type="region of interest" description="Disordered" evidence="3">
    <location>
        <begin position="547"/>
        <end position="566"/>
    </location>
</feature>
<dbReference type="GO" id="GO:0007062">
    <property type="term" value="P:sister chromatid cohesion"/>
    <property type="evidence" value="ECO:0007669"/>
    <property type="project" value="InterPro"/>
</dbReference>
<feature type="compositionally biased region" description="Low complexity" evidence="3">
    <location>
        <begin position="437"/>
        <end position="451"/>
    </location>
</feature>
<protein>
    <recommendedName>
        <fullName evidence="4">Rad21/Rec8-like protein N-terminal domain-containing protein</fullName>
    </recommendedName>
</protein>
<keyword evidence="2" id="KW-0539">Nucleus</keyword>
<proteinExistence type="predicted"/>
<feature type="region of interest" description="Disordered" evidence="3">
    <location>
        <begin position="429"/>
        <end position="456"/>
    </location>
</feature>
<comment type="subcellular location">
    <subcellularLocation>
        <location evidence="1">Nucleus</location>
    </subcellularLocation>
</comment>
<feature type="domain" description="Rad21/Rec8-like protein N-terminal" evidence="4">
    <location>
        <begin position="24"/>
        <end position="121"/>
    </location>
</feature>